<gene>
    <name evidence="1" type="ORF">F2Q68_00018672</name>
    <name evidence="2" type="ORF">F2Q70_00000176</name>
</gene>
<dbReference type="AlphaFoldDB" id="A0A8S9J465"/>
<comment type="caution">
    <text evidence="2">The sequence shown here is derived from an EMBL/GenBank/DDBJ whole genome shotgun (WGS) entry which is preliminary data.</text>
</comment>
<name>A0A8S9J465_BRACR</name>
<accession>A0A8S9J465</accession>
<dbReference type="EMBL" id="QGKW02002228">
    <property type="protein sequence ID" value="KAF2539072.1"/>
    <property type="molecule type" value="Genomic_DNA"/>
</dbReference>
<organism evidence="2">
    <name type="scientific">Brassica cretica</name>
    <name type="common">Mustard</name>
    <dbReference type="NCBI Taxonomy" id="69181"/>
    <lineage>
        <taxon>Eukaryota</taxon>
        <taxon>Viridiplantae</taxon>
        <taxon>Streptophyta</taxon>
        <taxon>Embryophyta</taxon>
        <taxon>Tracheophyta</taxon>
        <taxon>Spermatophyta</taxon>
        <taxon>Magnoliopsida</taxon>
        <taxon>eudicotyledons</taxon>
        <taxon>Gunneridae</taxon>
        <taxon>Pentapetalae</taxon>
        <taxon>rosids</taxon>
        <taxon>malvids</taxon>
        <taxon>Brassicales</taxon>
        <taxon>Brassicaceae</taxon>
        <taxon>Brassiceae</taxon>
        <taxon>Brassica</taxon>
    </lineage>
</organism>
<reference evidence="2" key="1">
    <citation type="submission" date="2019-12" db="EMBL/GenBank/DDBJ databases">
        <title>Genome sequencing and annotation of Brassica cretica.</title>
        <authorList>
            <person name="Studholme D.J."/>
            <person name="Sarris P.F."/>
        </authorList>
    </citation>
    <scope>NUCLEOTIDE SEQUENCE</scope>
    <source>
        <strain evidence="1">PFS-001/15</strain>
        <strain evidence="2">PFS-102/07</strain>
        <tissue evidence="2">Leaf</tissue>
    </source>
</reference>
<sequence length="97" mass="11391">MHVFYSLMFYKWCFVTNIKRQKSSPICSVMKKIKKPDRELKKSNGAYKDANTKLVLVNSCQQAYDIEREMKLNEFALDIARDSLLSMMDELDLTTLE</sequence>
<evidence type="ECO:0000313" key="1">
    <source>
        <dbReference type="EMBL" id="KAF2539072.1"/>
    </source>
</evidence>
<evidence type="ECO:0000313" key="2">
    <source>
        <dbReference type="EMBL" id="KAF2576046.1"/>
    </source>
</evidence>
<dbReference type="EMBL" id="QGKY02001015">
    <property type="protein sequence ID" value="KAF2576046.1"/>
    <property type="molecule type" value="Genomic_DNA"/>
</dbReference>
<proteinExistence type="predicted"/>
<protein>
    <submittedName>
        <fullName evidence="2">Uncharacterized protein</fullName>
    </submittedName>
</protein>
<dbReference type="Proteomes" id="UP000712281">
    <property type="component" value="Unassembled WGS sequence"/>
</dbReference>